<dbReference type="Gene3D" id="3.40.710.10">
    <property type="entry name" value="DD-peptidase/beta-lactamase superfamily"/>
    <property type="match status" value="1"/>
</dbReference>
<dbReference type="EMBL" id="CAEZTR010000110">
    <property type="protein sequence ID" value="CAB4585537.1"/>
    <property type="molecule type" value="Genomic_DNA"/>
</dbReference>
<evidence type="ECO:0000313" key="7">
    <source>
        <dbReference type="EMBL" id="CAB4548424.1"/>
    </source>
</evidence>
<evidence type="ECO:0000313" key="10">
    <source>
        <dbReference type="EMBL" id="CAB4634914.1"/>
    </source>
</evidence>
<evidence type="ECO:0000259" key="6">
    <source>
        <dbReference type="Pfam" id="PF03717"/>
    </source>
</evidence>
<feature type="transmembrane region" description="Helical" evidence="4">
    <location>
        <begin position="146"/>
        <end position="165"/>
    </location>
</feature>
<dbReference type="EMBL" id="CAEZTG010000062">
    <property type="protein sequence ID" value="CAB4564768.1"/>
    <property type="molecule type" value="Genomic_DNA"/>
</dbReference>
<feature type="compositionally biased region" description="Polar residues" evidence="3">
    <location>
        <begin position="77"/>
        <end position="95"/>
    </location>
</feature>
<dbReference type="Pfam" id="PF03717">
    <property type="entry name" value="PBP_dimer"/>
    <property type="match status" value="1"/>
</dbReference>
<protein>
    <submittedName>
        <fullName evidence="9">Unannotated protein</fullName>
    </submittedName>
</protein>
<dbReference type="SUPFAM" id="SSF56519">
    <property type="entry name" value="Penicillin binding protein dimerisation domain"/>
    <property type="match status" value="1"/>
</dbReference>
<accession>A0A6J6FBB8</accession>
<dbReference type="InterPro" id="IPR050515">
    <property type="entry name" value="Beta-lactam/transpept"/>
</dbReference>
<evidence type="ECO:0000313" key="8">
    <source>
        <dbReference type="EMBL" id="CAB4564768.1"/>
    </source>
</evidence>
<keyword evidence="4" id="KW-0812">Transmembrane</keyword>
<dbReference type="EMBL" id="CAEZSU010000057">
    <property type="protein sequence ID" value="CAB4548424.1"/>
    <property type="molecule type" value="Genomic_DNA"/>
</dbReference>
<evidence type="ECO:0000256" key="4">
    <source>
        <dbReference type="SAM" id="Phobius"/>
    </source>
</evidence>
<name>A0A6J6FBB8_9ZZZZ</name>
<organism evidence="9">
    <name type="scientific">freshwater metagenome</name>
    <dbReference type="NCBI Taxonomy" id="449393"/>
    <lineage>
        <taxon>unclassified sequences</taxon>
        <taxon>metagenomes</taxon>
        <taxon>ecological metagenomes</taxon>
    </lineage>
</organism>
<feature type="compositionally biased region" description="Basic and acidic residues" evidence="3">
    <location>
        <begin position="57"/>
        <end position="75"/>
    </location>
</feature>
<sequence length="766" mass="79511">MNPPPGPGAPSVDHPQKSAPWNSPDYLPRGRRRVTTPTRPARHSSGRGTTAPRTARAPREVRPVDRVQSRERGTERSPASSATYATRQPSVHSSRPASELIQVAISSTVASVISSLQGVFDPSSSGKGSKPVLVSTSVGNQRRRTLALLVVFVLLFTGVLTKVVFLQTIGRDRYVAYGANQRTNTQVLAADRGAILDRNGAELVISRPGRSIFVDPKLVTDASSEAAQLAPILGLDPLFIESKMNGTGRFAYLARRVTAEVADQVAALGLAGVAFLEESERFAPAGDSARSLLGSVDVDNVGISGLESQFGEALTGQPGKISLERSPRGQTIAVGDHSVTPAQKGDDLKLTIDQSIQFEAERLLGEQVKATGAKGGIAIVSKPGTGEVLAIADMVLDPETGAVRVSSNNSALTTQYEPGSVMKIVTLAGAMDAGQISPTSQFNLPPTLRIYDAEFGEAEGRGTVTWDTTQILTHSSNVGTIKIGQGLGKDALYSAQKAFGFGSKTSLNFPNEASGSVLAPSKYSGTSLPSIAIGQSISVTPMQMLFAYNTIANQGIYVGPKLVDSTIDADGVEHPTAAGDSHRAVSAGTADNLNVMMRSVVEEGTGRLAAINGYSVAGKTGTSRKPQPGGGYIDKMGVVRYQSTFVGFVPAQQPALSVYVMIDEPSGAYTGGATAAPVFSKLGSFALNRLGIAPAATDIALGGAPVSAVLGLPSSSSQAIVTEGDRVRALTAGSPEAIAFSAPTTIAPRATTTTTTTAARKTAAVR</sequence>
<dbReference type="PANTHER" id="PTHR30627">
    <property type="entry name" value="PEPTIDOGLYCAN D,D-TRANSPEPTIDASE"/>
    <property type="match status" value="1"/>
</dbReference>
<evidence type="ECO:0000256" key="2">
    <source>
        <dbReference type="ARBA" id="ARBA00023136"/>
    </source>
</evidence>
<proteinExistence type="predicted"/>
<dbReference type="InterPro" id="IPR001460">
    <property type="entry name" value="PCN-bd_Tpept"/>
</dbReference>
<keyword evidence="4" id="KW-1133">Transmembrane helix</keyword>
<comment type="subcellular location">
    <subcellularLocation>
        <location evidence="1">Membrane</location>
    </subcellularLocation>
</comment>
<dbReference type="Gene3D" id="1.10.150.770">
    <property type="match status" value="1"/>
</dbReference>
<dbReference type="InterPro" id="IPR036138">
    <property type="entry name" value="PBP_dimer_sf"/>
</dbReference>
<reference evidence="9" key="1">
    <citation type="submission" date="2020-05" db="EMBL/GenBank/DDBJ databases">
        <authorList>
            <person name="Chiriac C."/>
            <person name="Salcher M."/>
            <person name="Ghai R."/>
            <person name="Kavagutti S V."/>
        </authorList>
    </citation>
    <scope>NUCLEOTIDE SEQUENCE</scope>
</reference>
<evidence type="ECO:0000313" key="9">
    <source>
        <dbReference type="EMBL" id="CAB4585537.1"/>
    </source>
</evidence>
<evidence type="ECO:0000259" key="5">
    <source>
        <dbReference type="Pfam" id="PF00905"/>
    </source>
</evidence>
<dbReference type="GO" id="GO:0071555">
    <property type="term" value="P:cell wall organization"/>
    <property type="evidence" value="ECO:0007669"/>
    <property type="project" value="TreeGrafter"/>
</dbReference>
<dbReference type="GO" id="GO:0008658">
    <property type="term" value="F:penicillin binding"/>
    <property type="evidence" value="ECO:0007669"/>
    <property type="project" value="InterPro"/>
</dbReference>
<dbReference type="InterPro" id="IPR012338">
    <property type="entry name" value="Beta-lactam/transpept-like"/>
</dbReference>
<dbReference type="EMBL" id="CAEZVV010000004">
    <property type="protein sequence ID" value="CAB4634914.1"/>
    <property type="molecule type" value="Genomic_DNA"/>
</dbReference>
<gene>
    <name evidence="7" type="ORF">UFOPK1495_00675</name>
    <name evidence="8" type="ORF">UFOPK1603_00816</name>
    <name evidence="9" type="ORF">UFOPK1711_01490</name>
    <name evidence="10" type="ORF">UFOPK2143_00157</name>
</gene>
<feature type="domain" description="Penicillin-binding protein dimerisation" evidence="6">
    <location>
        <begin position="189"/>
        <end position="333"/>
    </location>
</feature>
<feature type="compositionally biased region" description="Basic residues" evidence="3">
    <location>
        <begin position="29"/>
        <end position="45"/>
    </location>
</feature>
<keyword evidence="2 4" id="KW-0472">Membrane</keyword>
<dbReference type="AlphaFoldDB" id="A0A6J6FBB8"/>
<dbReference type="Pfam" id="PF00905">
    <property type="entry name" value="Transpeptidase"/>
    <property type="match status" value="1"/>
</dbReference>
<dbReference type="PANTHER" id="PTHR30627:SF1">
    <property type="entry name" value="PEPTIDOGLYCAN D,D-TRANSPEPTIDASE FTSI"/>
    <property type="match status" value="1"/>
</dbReference>
<dbReference type="SUPFAM" id="SSF56601">
    <property type="entry name" value="beta-lactamase/transpeptidase-like"/>
    <property type="match status" value="1"/>
</dbReference>
<dbReference type="Gene3D" id="3.90.1310.10">
    <property type="entry name" value="Penicillin-binding protein 2a (Domain 2)"/>
    <property type="match status" value="1"/>
</dbReference>
<feature type="region of interest" description="Disordered" evidence="3">
    <location>
        <begin position="1"/>
        <end position="95"/>
    </location>
</feature>
<dbReference type="Gene3D" id="3.30.450.330">
    <property type="match status" value="1"/>
</dbReference>
<evidence type="ECO:0000256" key="3">
    <source>
        <dbReference type="SAM" id="MobiDB-lite"/>
    </source>
</evidence>
<dbReference type="GO" id="GO:0005886">
    <property type="term" value="C:plasma membrane"/>
    <property type="evidence" value="ECO:0007669"/>
    <property type="project" value="TreeGrafter"/>
</dbReference>
<evidence type="ECO:0000256" key="1">
    <source>
        <dbReference type="ARBA" id="ARBA00004370"/>
    </source>
</evidence>
<feature type="domain" description="Penicillin-binding protein transpeptidase" evidence="5">
    <location>
        <begin position="376"/>
        <end position="682"/>
    </location>
</feature>
<dbReference type="InterPro" id="IPR005311">
    <property type="entry name" value="PBP_dimer"/>
</dbReference>